<accession>A0A4U0RNI9</accession>
<proteinExistence type="predicted"/>
<gene>
    <name evidence="1" type="ORF">FCI23_49680</name>
</gene>
<evidence type="ECO:0000313" key="1">
    <source>
        <dbReference type="EMBL" id="TJZ97449.1"/>
    </source>
</evidence>
<keyword evidence="2" id="KW-1185">Reference proteome</keyword>
<protein>
    <submittedName>
        <fullName evidence="1">Uncharacterized protein</fullName>
    </submittedName>
</protein>
<sequence>MQAGRTGSARITAVLHARLARAPAAAGHPAAAHRATAAAFTACESAGPVNEDHPSVYWINLAKSPMGGPDCP</sequence>
<evidence type="ECO:0000313" key="2">
    <source>
        <dbReference type="Proteomes" id="UP000305778"/>
    </source>
</evidence>
<dbReference type="EMBL" id="SUMC01000144">
    <property type="protein sequence ID" value="TJZ97449.1"/>
    <property type="molecule type" value="Genomic_DNA"/>
</dbReference>
<comment type="caution">
    <text evidence="1">The sequence shown here is derived from an EMBL/GenBank/DDBJ whole genome shotgun (WGS) entry which is preliminary data.</text>
</comment>
<reference evidence="1 2" key="1">
    <citation type="submission" date="2019-04" db="EMBL/GenBank/DDBJ databases">
        <title>Streptomyces oryziradicis sp. nov., a novel actinomycete isolated from rhizosphere soil of rice (Oryza sativa L.).</title>
        <authorList>
            <person name="Li C."/>
        </authorList>
    </citation>
    <scope>NUCLEOTIDE SEQUENCE [LARGE SCALE GENOMIC DNA]</scope>
    <source>
        <strain evidence="1 2">NEAU-C40</strain>
    </source>
</reference>
<organism evidence="1 2">
    <name type="scientific">Actinacidiphila oryziradicis</name>
    <dbReference type="NCBI Taxonomy" id="2571141"/>
    <lineage>
        <taxon>Bacteria</taxon>
        <taxon>Bacillati</taxon>
        <taxon>Actinomycetota</taxon>
        <taxon>Actinomycetes</taxon>
        <taxon>Kitasatosporales</taxon>
        <taxon>Streptomycetaceae</taxon>
        <taxon>Actinacidiphila</taxon>
    </lineage>
</organism>
<dbReference type="Proteomes" id="UP000305778">
    <property type="component" value="Unassembled WGS sequence"/>
</dbReference>
<name>A0A4U0RNI9_9ACTN</name>
<dbReference type="RefSeq" id="WP_136730574.1">
    <property type="nucleotide sequence ID" value="NZ_SUMC01000144.1"/>
</dbReference>
<dbReference type="AlphaFoldDB" id="A0A4U0RNI9"/>